<proteinExistence type="predicted"/>
<name>A0A3Q9BTJ0_9BURK</name>
<protein>
    <submittedName>
        <fullName evidence="3">ABC transporter substrate-binding protein</fullName>
    </submittedName>
</protein>
<dbReference type="Proteomes" id="UP000275663">
    <property type="component" value="Chromosome"/>
</dbReference>
<accession>A0A3Q9BTJ0</accession>
<keyword evidence="4" id="KW-1185">Reference proteome</keyword>
<gene>
    <name evidence="3" type="ORF">EJN92_20405</name>
</gene>
<evidence type="ECO:0000313" key="4">
    <source>
        <dbReference type="Proteomes" id="UP000275663"/>
    </source>
</evidence>
<evidence type="ECO:0000256" key="1">
    <source>
        <dbReference type="ARBA" id="ARBA00022729"/>
    </source>
</evidence>
<dbReference type="InterPro" id="IPR001638">
    <property type="entry name" value="Solute-binding_3/MltF_N"/>
</dbReference>
<dbReference type="SUPFAM" id="SSF53850">
    <property type="entry name" value="Periplasmic binding protein-like II"/>
    <property type="match status" value="1"/>
</dbReference>
<dbReference type="PANTHER" id="PTHR35936">
    <property type="entry name" value="MEMBRANE-BOUND LYTIC MUREIN TRANSGLYCOSYLASE F"/>
    <property type="match status" value="1"/>
</dbReference>
<dbReference type="Gene3D" id="3.40.190.10">
    <property type="entry name" value="Periplasmic binding protein-like II"/>
    <property type="match status" value="2"/>
</dbReference>
<organism evidence="3 4">
    <name type="scientific">Undibacterium parvum</name>
    <dbReference type="NCBI Taxonomy" id="401471"/>
    <lineage>
        <taxon>Bacteria</taxon>
        <taxon>Pseudomonadati</taxon>
        <taxon>Pseudomonadota</taxon>
        <taxon>Betaproteobacteria</taxon>
        <taxon>Burkholderiales</taxon>
        <taxon>Oxalobacteraceae</taxon>
        <taxon>Undibacterium</taxon>
    </lineage>
</organism>
<dbReference type="RefSeq" id="WP_126129512.1">
    <property type="nucleotide sequence ID" value="NZ_CP034464.1"/>
</dbReference>
<reference evidence="3 4" key="1">
    <citation type="journal article" date="2011" name="Int. J. Syst. Evol. Microbiol.">
        <title>Description of Undibacterium oligocarboniphilum sp. nov., isolated from purified water, and Undibacterium pigrum strain CCUG 49012 as the type strain of Undibacterium parvum sp. nov., and emended descriptions of the genus Undibacterium and the species Undibacterium pigrum.</title>
        <authorList>
            <person name="Eder W."/>
            <person name="Wanner G."/>
            <person name="Ludwig W."/>
            <person name="Busse H.J."/>
            <person name="Ziemke-Kageler F."/>
            <person name="Lang E."/>
        </authorList>
    </citation>
    <scope>NUCLEOTIDE SEQUENCE [LARGE SCALE GENOMIC DNA]</scope>
    <source>
        <strain evidence="3 4">DSM 23061</strain>
    </source>
</reference>
<dbReference type="OrthoDB" id="245568at2"/>
<dbReference type="PANTHER" id="PTHR35936:SF38">
    <property type="entry name" value="GLUTAMINE-BINDING PERIPLASMIC PROTEIN"/>
    <property type="match status" value="1"/>
</dbReference>
<dbReference type="AlphaFoldDB" id="A0A3Q9BTJ0"/>
<evidence type="ECO:0000313" key="3">
    <source>
        <dbReference type="EMBL" id="AZP14151.1"/>
    </source>
</evidence>
<feature type="domain" description="Solute-binding protein family 3/N-terminal" evidence="2">
    <location>
        <begin position="39"/>
        <end position="262"/>
    </location>
</feature>
<dbReference type="SMART" id="SM00062">
    <property type="entry name" value="PBPb"/>
    <property type="match status" value="1"/>
</dbReference>
<sequence length="265" mass="30303">MNTPLRAVPKFKMPLLVCARLVAMLSAILLMSPVLHARELKIGVGNFPPYFSEKGNTGLFTDLIYETFKLLPQYQLKSLVPMSNYRLVIELNEGRVDGSANIFADAKITGCRSDPIFRYSDVAITRKERTLKISEIKDLKGKSIVTYQGAHTFLGKPFQMVSSSEPNMYREVSHPADQARLLATGQYDVSVGDMYIFLNSLQTWADPRYTPEQFEIHRQFPDIYSHMAFREQSLCDDFNAALRTIKQNGRYEAVYSHYLKNLSRH</sequence>
<dbReference type="EMBL" id="CP034464">
    <property type="protein sequence ID" value="AZP14151.1"/>
    <property type="molecule type" value="Genomic_DNA"/>
</dbReference>
<keyword evidence="1" id="KW-0732">Signal</keyword>
<dbReference type="KEGG" id="upv:EJN92_20405"/>
<evidence type="ECO:0000259" key="2">
    <source>
        <dbReference type="SMART" id="SM00062"/>
    </source>
</evidence>